<evidence type="ECO:0000259" key="4">
    <source>
        <dbReference type="PROSITE" id="PS50192"/>
    </source>
</evidence>
<reference evidence="5 6" key="1">
    <citation type="journal article" date="2012" name="Genome Biol.">
        <title>The genome of the polar eukaryotic microalga coccomyxa subellipsoidea reveals traits of cold adaptation.</title>
        <authorList>
            <person name="Blanc G."/>
            <person name="Agarkova I."/>
            <person name="Grimwood J."/>
            <person name="Kuo A."/>
            <person name="Brueggeman A."/>
            <person name="Dunigan D."/>
            <person name="Gurnon J."/>
            <person name="Ladunga I."/>
            <person name="Lindquist E."/>
            <person name="Lucas S."/>
            <person name="Pangilinan J."/>
            <person name="Proschold T."/>
            <person name="Salamov A."/>
            <person name="Schmutz J."/>
            <person name="Weeks D."/>
            <person name="Yamada T."/>
            <person name="Claverie J.M."/>
            <person name="Grigoriev I."/>
            <person name="Van Etten J."/>
            <person name="Lomsadze A."/>
            <person name="Borodovsky M."/>
        </authorList>
    </citation>
    <scope>NUCLEOTIDE SEQUENCE [LARGE SCALE GENOMIC DNA]</scope>
    <source>
        <strain evidence="5 6">C-169</strain>
    </source>
</reference>
<keyword evidence="3" id="KW-1133">Transmembrane helix</keyword>
<organism evidence="5 6">
    <name type="scientific">Coccomyxa subellipsoidea (strain C-169)</name>
    <name type="common">Green microalga</name>
    <dbReference type="NCBI Taxonomy" id="574566"/>
    <lineage>
        <taxon>Eukaryota</taxon>
        <taxon>Viridiplantae</taxon>
        <taxon>Chlorophyta</taxon>
        <taxon>core chlorophytes</taxon>
        <taxon>Trebouxiophyceae</taxon>
        <taxon>Trebouxiophyceae incertae sedis</taxon>
        <taxon>Coccomyxaceae</taxon>
        <taxon>Coccomyxa</taxon>
        <taxon>Coccomyxa subellipsoidea</taxon>
    </lineage>
</organism>
<evidence type="ECO:0000256" key="1">
    <source>
        <dbReference type="ARBA" id="ARBA00009063"/>
    </source>
</evidence>
<dbReference type="SUPFAM" id="SSF58038">
    <property type="entry name" value="SNARE fusion complex"/>
    <property type="match status" value="1"/>
</dbReference>
<evidence type="ECO:0000313" key="5">
    <source>
        <dbReference type="EMBL" id="EIE27389.1"/>
    </source>
</evidence>
<accession>I0Z9S0</accession>
<keyword evidence="3" id="KW-0812">Transmembrane</keyword>
<dbReference type="GeneID" id="17045404"/>
<dbReference type="GO" id="GO:0016020">
    <property type="term" value="C:membrane"/>
    <property type="evidence" value="ECO:0007669"/>
    <property type="project" value="InterPro"/>
</dbReference>
<dbReference type="eggNOG" id="ENOG502QS7N">
    <property type="taxonomic scope" value="Eukaryota"/>
</dbReference>
<dbReference type="OrthoDB" id="29755at2759"/>
<name>I0Z9S0_COCSC</name>
<dbReference type="AlphaFoldDB" id="I0Z9S0"/>
<feature type="domain" description="T-SNARE coiled-coil homology" evidence="4">
    <location>
        <begin position="135"/>
        <end position="197"/>
    </location>
</feature>
<comment type="similarity">
    <text evidence="1">Belongs to the syntaxin family.</text>
</comment>
<comment type="caution">
    <text evidence="5">The sequence shown here is derived from an EMBL/GenBank/DDBJ whole genome shotgun (WGS) entry which is preliminary data.</text>
</comment>
<evidence type="ECO:0000313" key="6">
    <source>
        <dbReference type="Proteomes" id="UP000007264"/>
    </source>
</evidence>
<dbReference type="CDD" id="cd15841">
    <property type="entry name" value="SNARE_Qc"/>
    <property type="match status" value="1"/>
</dbReference>
<gene>
    <name evidence="5" type="ORF">COCSUDRAFT_39074</name>
</gene>
<keyword evidence="3" id="KW-0472">Membrane</keyword>
<dbReference type="EMBL" id="AGSI01000001">
    <property type="protein sequence ID" value="EIE27389.1"/>
    <property type="molecule type" value="Genomic_DNA"/>
</dbReference>
<evidence type="ECO:0000256" key="2">
    <source>
        <dbReference type="ARBA" id="ARBA00022927"/>
    </source>
</evidence>
<sequence length="231" mass="26282">MSISDVLIRTDALLDKYGKYTAEDEAKNKEKSNDRFMDAYTDMVDRVNELSLRAEAIGQEKNRALKASQNAELRREKGLLLSEELPKLEKLVKKGKKVTQEIVDDRLGKVRQIKEGIESVPDGVHTQRKPFKEWEDAKRKQDKALDNIEKGIGTLKGIGEAMGESLNQQDVVLDTIDEKMNKVTEQLKTNNVKLKGIVTQMRSSRNFCLDVVLICIILGLGLYLFQLFKKK</sequence>
<dbReference type="InterPro" id="IPR000727">
    <property type="entry name" value="T_SNARE_dom"/>
</dbReference>
<dbReference type="KEGG" id="csl:COCSUDRAFT_39074"/>
<keyword evidence="2" id="KW-0813">Transport</keyword>
<dbReference type="PROSITE" id="PS50192">
    <property type="entry name" value="T_SNARE"/>
    <property type="match status" value="1"/>
</dbReference>
<dbReference type="InterPro" id="IPR006012">
    <property type="entry name" value="Syntaxin/epimorphin_CS"/>
</dbReference>
<dbReference type="Gene3D" id="1.20.5.110">
    <property type="match status" value="1"/>
</dbReference>
<dbReference type="Proteomes" id="UP000007264">
    <property type="component" value="Unassembled WGS sequence"/>
</dbReference>
<feature type="transmembrane region" description="Helical" evidence="3">
    <location>
        <begin position="207"/>
        <end position="228"/>
    </location>
</feature>
<dbReference type="GO" id="GO:0005484">
    <property type="term" value="F:SNAP receptor activity"/>
    <property type="evidence" value="ECO:0007669"/>
    <property type="project" value="InterPro"/>
</dbReference>
<dbReference type="GO" id="GO:0006886">
    <property type="term" value="P:intracellular protein transport"/>
    <property type="evidence" value="ECO:0007669"/>
    <property type="project" value="InterPro"/>
</dbReference>
<proteinExistence type="inferred from homology"/>
<dbReference type="RefSeq" id="XP_005651933.1">
    <property type="nucleotide sequence ID" value="XM_005651876.1"/>
</dbReference>
<keyword evidence="6" id="KW-1185">Reference proteome</keyword>
<dbReference type="SMART" id="SM00397">
    <property type="entry name" value="t_SNARE"/>
    <property type="match status" value="1"/>
</dbReference>
<evidence type="ECO:0000256" key="3">
    <source>
        <dbReference type="SAM" id="Phobius"/>
    </source>
</evidence>
<dbReference type="PROSITE" id="PS00914">
    <property type="entry name" value="SYNTAXIN"/>
    <property type="match status" value="1"/>
</dbReference>
<dbReference type="STRING" id="574566.I0Z9S0"/>
<keyword evidence="2" id="KW-0653">Protein transport</keyword>
<protein>
    <recommendedName>
        <fullName evidence="4">t-SNARE coiled-coil homology domain-containing protein</fullName>
    </recommendedName>
</protein>